<gene>
    <name evidence="1" type="ORF">NLG97_g6052</name>
</gene>
<name>A0ACC1QT37_9HYPO</name>
<dbReference type="EMBL" id="JANAKD010000750">
    <property type="protein sequence ID" value="KAJ3489154.1"/>
    <property type="molecule type" value="Genomic_DNA"/>
</dbReference>
<keyword evidence="2" id="KW-1185">Reference proteome</keyword>
<sequence length="262" mass="29277">MTSTSTSESLVPSPTFGCTTDIYIVRDYRTLYRFDLATGIGIKAVDFDLPGDYNSIGYHPTEDVLYGTRDDRQVVRIFEDGRTEDVVNLTPAIYIGATFDSDGNFWAFGQVRANGARYYVRKVDLRPGSATYGKVVEERRTDAISGMRNFFNDWAYTPASPEFLYALGRDAEDEATAVLYRFKLAKGELGWEKVYETKLDKPFSDWAGMMGDSEGSVYGIQTNSGNIYKFPVDDRNGVEFLAHTPGKDVNDMARCHNAPAVA</sequence>
<organism evidence="1 2">
    <name type="scientific">Lecanicillium saksenae</name>
    <dbReference type="NCBI Taxonomy" id="468837"/>
    <lineage>
        <taxon>Eukaryota</taxon>
        <taxon>Fungi</taxon>
        <taxon>Dikarya</taxon>
        <taxon>Ascomycota</taxon>
        <taxon>Pezizomycotina</taxon>
        <taxon>Sordariomycetes</taxon>
        <taxon>Hypocreomycetidae</taxon>
        <taxon>Hypocreales</taxon>
        <taxon>Cordycipitaceae</taxon>
        <taxon>Lecanicillium</taxon>
    </lineage>
</organism>
<evidence type="ECO:0000313" key="2">
    <source>
        <dbReference type="Proteomes" id="UP001148737"/>
    </source>
</evidence>
<proteinExistence type="predicted"/>
<comment type="caution">
    <text evidence="1">The sequence shown here is derived from an EMBL/GenBank/DDBJ whole genome shotgun (WGS) entry which is preliminary data.</text>
</comment>
<accession>A0ACC1QT37</accession>
<reference evidence="1" key="1">
    <citation type="submission" date="2022-07" db="EMBL/GenBank/DDBJ databases">
        <title>Genome Sequence of Lecanicillium saksenae.</title>
        <authorList>
            <person name="Buettner E."/>
        </authorList>
    </citation>
    <scope>NUCLEOTIDE SEQUENCE</scope>
    <source>
        <strain evidence="1">VT-O1</strain>
    </source>
</reference>
<evidence type="ECO:0000313" key="1">
    <source>
        <dbReference type="EMBL" id="KAJ3489154.1"/>
    </source>
</evidence>
<protein>
    <submittedName>
        <fullName evidence="1">Uncharacterized protein</fullName>
    </submittedName>
</protein>
<dbReference type="Proteomes" id="UP001148737">
    <property type="component" value="Unassembled WGS sequence"/>
</dbReference>